<evidence type="ECO:0000256" key="3">
    <source>
        <dbReference type="ARBA" id="ARBA00022448"/>
    </source>
</evidence>
<keyword evidence="7 11" id="KW-0472">Membrane</keyword>
<comment type="subunit">
    <text evidence="9">The complex is composed of two ATP-binding proteins (BtuD), two transmembrane proteins (BtuC) and a solute-binding protein (BtuF).</text>
</comment>
<keyword evidence="3" id="KW-0813">Transport</keyword>
<gene>
    <name evidence="13" type="ORF">HSR6_0672</name>
    <name evidence="12" type="ORF">HTSR_0647</name>
</gene>
<dbReference type="EMBL" id="CP016804">
    <property type="protein sequence ID" value="APE95132.1"/>
    <property type="molecule type" value="Genomic_DNA"/>
</dbReference>
<dbReference type="KEGG" id="halh:HTSR_0647"/>
<feature type="transmembrane region" description="Helical" evidence="11">
    <location>
        <begin position="322"/>
        <end position="343"/>
    </location>
</feature>
<evidence type="ECO:0000256" key="6">
    <source>
        <dbReference type="ARBA" id="ARBA00022989"/>
    </source>
</evidence>
<dbReference type="Proteomes" id="UP000185608">
    <property type="component" value="Chromosome"/>
</dbReference>
<reference evidence="13" key="3">
    <citation type="journal article" date="2017" name="ISME J.">
        <title>Discovery of anaerobic lithoheterotrophic haloarchaea, ubiquitous in hypersaline habitats.</title>
        <authorList>
            <person name="Sorokin D.Y."/>
            <person name="Messina E."/>
            <person name="Smedile F."/>
            <person name="Roman P."/>
            <person name="Damste J.S.S."/>
            <person name="Ciordia S."/>
            <person name="Mena M.C."/>
            <person name="Ferrer M."/>
            <person name="Golyshin P.N."/>
            <person name="Kublanov I.V."/>
            <person name="Samarov N.I."/>
            <person name="Toshchakov S.V."/>
            <person name="La Cono V."/>
            <person name="Yakimov M.M."/>
        </authorList>
    </citation>
    <scope>NUCLEOTIDE SEQUENCE</scope>
    <source>
        <strain evidence="13">HSR6</strain>
    </source>
</reference>
<dbReference type="PANTHER" id="PTHR30472:SF25">
    <property type="entry name" value="ABC TRANSPORTER PERMEASE PROTEIN MJ0876-RELATED"/>
    <property type="match status" value="1"/>
</dbReference>
<keyword evidence="4" id="KW-1003">Cell membrane</keyword>
<dbReference type="GO" id="GO:0033214">
    <property type="term" value="P:siderophore-iron import into cell"/>
    <property type="evidence" value="ECO:0007669"/>
    <property type="project" value="TreeGrafter"/>
</dbReference>
<accession>A0A1D8S3A4</accession>
<dbReference type="Pfam" id="PF01032">
    <property type="entry name" value="FecCD"/>
    <property type="match status" value="1"/>
</dbReference>
<dbReference type="Gene3D" id="1.10.3470.10">
    <property type="entry name" value="ABC transporter involved in vitamin B12 uptake, BtuC"/>
    <property type="match status" value="1"/>
</dbReference>
<evidence type="ECO:0000256" key="9">
    <source>
        <dbReference type="ARBA" id="ARBA00064420"/>
    </source>
</evidence>
<feature type="transmembrane region" description="Helical" evidence="11">
    <location>
        <begin position="206"/>
        <end position="227"/>
    </location>
</feature>
<dbReference type="GO" id="GO:0005886">
    <property type="term" value="C:plasma membrane"/>
    <property type="evidence" value="ECO:0007669"/>
    <property type="project" value="UniProtKB-SubCell"/>
</dbReference>
<dbReference type="KEGG" id="hhsr:HSR6_0672"/>
<evidence type="ECO:0000313" key="12">
    <source>
        <dbReference type="EMBL" id="AOW79840.1"/>
    </source>
</evidence>
<dbReference type="EMBL" id="CP016070">
    <property type="protein sequence ID" value="AOW79840.1"/>
    <property type="molecule type" value="Genomic_DNA"/>
</dbReference>
<feature type="transmembrane region" description="Helical" evidence="11">
    <location>
        <begin position="73"/>
        <end position="94"/>
    </location>
</feature>
<comment type="function">
    <text evidence="8">Required for corrinoid utilization. Probably part of the ABC transporter complex BtuCDF involved in cobalamin (vitamin B12) import. Probably involved in the translocation of the substrate across the membrane.</text>
</comment>
<protein>
    <recommendedName>
        <fullName evidence="10">Cobalamin import system permease protein BtuC</fullName>
    </recommendedName>
</protein>
<dbReference type="GeneID" id="30417194"/>
<dbReference type="FunFam" id="1.10.3470.10:FF:000001">
    <property type="entry name" value="Vitamin B12 ABC transporter permease BtuC"/>
    <property type="match status" value="1"/>
</dbReference>
<feature type="transmembrane region" description="Helical" evidence="11">
    <location>
        <begin position="164"/>
        <end position="186"/>
    </location>
</feature>
<evidence type="ECO:0000313" key="13">
    <source>
        <dbReference type="EMBL" id="APE95132.1"/>
    </source>
</evidence>
<feature type="transmembrane region" description="Helical" evidence="11">
    <location>
        <begin position="295"/>
        <end position="315"/>
    </location>
</feature>
<organism evidence="12 14">
    <name type="scientific">Halodesulfurarchaeum formicicum</name>
    <dbReference type="NCBI Taxonomy" id="1873524"/>
    <lineage>
        <taxon>Archaea</taxon>
        <taxon>Methanobacteriati</taxon>
        <taxon>Methanobacteriota</taxon>
        <taxon>Stenosarchaea group</taxon>
        <taxon>Halobacteria</taxon>
        <taxon>Halobacteriales</taxon>
        <taxon>Halobacteriaceae</taxon>
        <taxon>Halodesulfurarchaeum</taxon>
    </lineage>
</organism>
<dbReference type="STRING" id="1873524.HSR6_0672"/>
<evidence type="ECO:0000256" key="2">
    <source>
        <dbReference type="ARBA" id="ARBA00007935"/>
    </source>
</evidence>
<sequence length="349" mass="35699">MSNATEAIEAYTTQQSRRKLVLLGGVVVLLAVSVHAMLSGSIDLSASAVIGSLSGSGSPFAQRVVWQIRLPRVLGGAIAGAGLAYVGTAMQSVLRNPLGAPYTLGISQAAAFGAALSIAVRGVESAAGSIFGPYLTTATAFALALGSTSVILLLIRFKNASPETLILTGVALGAVFNAGLTVIQYLASDTEVAAIVYWTFGDLGRLTWPTVAIMAVGVLTSAGYFSLRGWQYTVLDAGDETAASLGVDVPRLRTVGMLVGAFGTAVVISFVGIIGFIGLVAPHIARKVVGTDERILLPASGLVGAILLVGADTAARAAFDPLSLPVGVLTAFLGAPLFVYLVIAGREHW</sequence>
<dbReference type="InterPro" id="IPR037294">
    <property type="entry name" value="ABC_BtuC-like"/>
</dbReference>
<reference evidence="15" key="2">
    <citation type="submission" date="2016-08" db="EMBL/GenBank/DDBJ databases">
        <title>Discovery of first anaerobic lithoheterotrophic haloarchae widely represented in hypersaline habitats.</title>
        <authorList>
            <person name="Sorokin D.Y."/>
            <person name="Kublanov I.V."/>
            <person name="Roman P."/>
            <person name="Sinninghe Damste J.S."/>
            <person name="Golyshin P.N."/>
            <person name="Rojo D."/>
            <person name="Ciordia S."/>
            <person name="Mena Md.C."/>
            <person name="Ferrer M."/>
            <person name="Smedile F."/>
            <person name="Messina E."/>
            <person name="La Cono V."/>
            <person name="Yakimov M.M."/>
        </authorList>
    </citation>
    <scope>NUCLEOTIDE SEQUENCE [LARGE SCALE GENOMIC DNA]</scope>
    <source>
        <strain evidence="15">HSR6</strain>
    </source>
</reference>
<evidence type="ECO:0000256" key="8">
    <source>
        <dbReference type="ARBA" id="ARBA00053891"/>
    </source>
</evidence>
<dbReference type="PATRIC" id="fig|1855411.3.peg.647"/>
<feature type="transmembrane region" description="Helical" evidence="11">
    <location>
        <begin position="20"/>
        <end position="38"/>
    </location>
</feature>
<feature type="transmembrane region" description="Helical" evidence="11">
    <location>
        <begin position="134"/>
        <end position="157"/>
    </location>
</feature>
<proteinExistence type="inferred from homology"/>
<evidence type="ECO:0000313" key="15">
    <source>
        <dbReference type="Proteomes" id="UP000186165"/>
    </source>
</evidence>
<dbReference type="CDD" id="cd06550">
    <property type="entry name" value="TM_ABC_iron-siderophores_like"/>
    <property type="match status" value="1"/>
</dbReference>
<dbReference type="Proteomes" id="UP000186165">
    <property type="component" value="Chromosome"/>
</dbReference>
<comment type="subcellular location">
    <subcellularLocation>
        <location evidence="1">Cell membrane</location>
        <topology evidence="1">Multi-pass membrane protein</topology>
    </subcellularLocation>
</comment>
<dbReference type="InterPro" id="IPR000522">
    <property type="entry name" value="ABC_transptr_permease_BtuC"/>
</dbReference>
<keyword evidence="5 11" id="KW-0812">Transmembrane</keyword>
<evidence type="ECO:0000256" key="10">
    <source>
        <dbReference type="ARBA" id="ARBA00071366"/>
    </source>
</evidence>
<name>A0A1D8S3A4_9EURY</name>
<evidence type="ECO:0000256" key="4">
    <source>
        <dbReference type="ARBA" id="ARBA00022475"/>
    </source>
</evidence>
<dbReference type="RefSeq" id="WP_070364581.1">
    <property type="nucleotide sequence ID" value="NZ_CP016070.1"/>
</dbReference>
<dbReference type="PANTHER" id="PTHR30472">
    <property type="entry name" value="FERRIC ENTEROBACTIN TRANSPORT SYSTEM PERMEASE PROTEIN"/>
    <property type="match status" value="1"/>
</dbReference>
<evidence type="ECO:0000256" key="1">
    <source>
        <dbReference type="ARBA" id="ARBA00004651"/>
    </source>
</evidence>
<evidence type="ECO:0000256" key="11">
    <source>
        <dbReference type="SAM" id="Phobius"/>
    </source>
</evidence>
<feature type="transmembrane region" description="Helical" evidence="11">
    <location>
        <begin position="258"/>
        <end position="283"/>
    </location>
</feature>
<comment type="similarity">
    <text evidence="2">Belongs to the binding-protein-dependent transport system permease family. FecCD subfamily.</text>
</comment>
<dbReference type="GO" id="GO:0022857">
    <property type="term" value="F:transmembrane transporter activity"/>
    <property type="evidence" value="ECO:0007669"/>
    <property type="project" value="InterPro"/>
</dbReference>
<evidence type="ECO:0000313" key="14">
    <source>
        <dbReference type="Proteomes" id="UP000185608"/>
    </source>
</evidence>
<keyword evidence="6 11" id="KW-1133">Transmembrane helix</keyword>
<evidence type="ECO:0000256" key="7">
    <source>
        <dbReference type="ARBA" id="ARBA00023136"/>
    </source>
</evidence>
<dbReference type="OrthoDB" id="27848at2157"/>
<dbReference type="SUPFAM" id="SSF81345">
    <property type="entry name" value="ABC transporter involved in vitamin B12 uptake, BtuC"/>
    <property type="match status" value="1"/>
</dbReference>
<keyword evidence="15" id="KW-1185">Reference proteome</keyword>
<accession>A0A1J1AAG6</accession>
<reference evidence="12 14" key="1">
    <citation type="submission" date="2016-06" db="EMBL/GenBank/DDBJ databases">
        <title>Discovery of anaerobic lithoheterotrophic haloarchaeon capable of sulfur respiration by hydrogen and formate.</title>
        <authorList>
            <person name="Sorokin D.Y."/>
            <person name="Kublanov I.V."/>
            <person name="Roman P."/>
            <person name="Sinninghe Damste J.S."/>
            <person name="Golyshin P.N."/>
            <person name="Rojo D."/>
            <person name="Ciordia S."/>
            <person name="Mena Md.C."/>
            <person name="Ferrer M."/>
            <person name="Smedile F."/>
            <person name="Messina E."/>
            <person name="La Cono V."/>
            <person name="Yakimov M.M."/>
        </authorList>
    </citation>
    <scope>NUCLEOTIDE SEQUENCE [LARGE SCALE GENOMIC DNA]</scope>
    <source>
        <strain evidence="12 14">HTSR1</strain>
    </source>
</reference>
<dbReference type="AlphaFoldDB" id="A0A1D8S3A4"/>
<evidence type="ECO:0000256" key="5">
    <source>
        <dbReference type="ARBA" id="ARBA00022692"/>
    </source>
</evidence>